<evidence type="ECO:0008006" key="4">
    <source>
        <dbReference type="Google" id="ProtNLM"/>
    </source>
</evidence>
<evidence type="ECO:0000313" key="3">
    <source>
        <dbReference type="Proteomes" id="UP001461498"/>
    </source>
</evidence>
<accession>A0AAW1DE37</accession>
<dbReference type="Proteomes" id="UP001461498">
    <property type="component" value="Unassembled WGS sequence"/>
</dbReference>
<feature type="region of interest" description="Disordered" evidence="1">
    <location>
        <begin position="27"/>
        <end position="51"/>
    </location>
</feature>
<dbReference type="EMBL" id="JAPXFL010000003">
    <property type="protein sequence ID" value="KAK9508349.1"/>
    <property type="molecule type" value="Genomic_DNA"/>
</dbReference>
<evidence type="ECO:0000256" key="1">
    <source>
        <dbReference type="SAM" id="MobiDB-lite"/>
    </source>
</evidence>
<proteinExistence type="predicted"/>
<keyword evidence="3" id="KW-1185">Reference proteome</keyword>
<organism evidence="2 3">
    <name type="scientific">Rhynocoris fuscipes</name>
    <dbReference type="NCBI Taxonomy" id="488301"/>
    <lineage>
        <taxon>Eukaryota</taxon>
        <taxon>Metazoa</taxon>
        <taxon>Ecdysozoa</taxon>
        <taxon>Arthropoda</taxon>
        <taxon>Hexapoda</taxon>
        <taxon>Insecta</taxon>
        <taxon>Pterygota</taxon>
        <taxon>Neoptera</taxon>
        <taxon>Paraneoptera</taxon>
        <taxon>Hemiptera</taxon>
        <taxon>Heteroptera</taxon>
        <taxon>Panheteroptera</taxon>
        <taxon>Cimicomorpha</taxon>
        <taxon>Reduviidae</taxon>
        <taxon>Harpactorinae</taxon>
        <taxon>Harpactorini</taxon>
        <taxon>Rhynocoris</taxon>
    </lineage>
</organism>
<comment type="caution">
    <text evidence="2">The sequence shown here is derived from an EMBL/GenBank/DDBJ whole genome shotgun (WGS) entry which is preliminary data.</text>
</comment>
<protein>
    <recommendedName>
        <fullName evidence="4">Proline-rich nuclear receptor coactivator 2</fullName>
    </recommendedName>
</protein>
<reference evidence="2 3" key="1">
    <citation type="submission" date="2022-12" db="EMBL/GenBank/DDBJ databases">
        <title>Chromosome-level genome assembly of true bugs.</title>
        <authorList>
            <person name="Ma L."/>
            <person name="Li H."/>
        </authorList>
    </citation>
    <scope>NUCLEOTIDE SEQUENCE [LARGE SCALE GENOMIC DNA]</scope>
    <source>
        <strain evidence="2">Lab_2022b</strain>
    </source>
</reference>
<evidence type="ECO:0000313" key="2">
    <source>
        <dbReference type="EMBL" id="KAK9508349.1"/>
    </source>
</evidence>
<dbReference type="AlphaFoldDB" id="A0AAW1DE37"/>
<sequence>MTNMVINKMIESNNDKVSPFVQVNGKCSPSKGGKSKVRFHGGGSPTSPRGKGFYLDGSPRVKHNNSYGHYMGGGRPRCSPSKDKSPRLLSPYKEFYAGFSESPAPASLPKPPQHWIPSSLFSLLNKKISTTRKVSLGLVKLFYSDLKVFLVSWFAPVRRNNSCLVLLVKTSCGAD</sequence>
<name>A0AAW1DE37_9HEMI</name>
<gene>
    <name evidence="2" type="ORF">O3M35_005935</name>
</gene>